<evidence type="ECO:0000313" key="5">
    <source>
        <dbReference type="EMBL" id="CRZ03251.1"/>
    </source>
</evidence>
<evidence type="ECO:0000256" key="3">
    <source>
        <dbReference type="ARBA" id="ARBA00022917"/>
    </source>
</evidence>
<dbReference type="AlphaFoldDB" id="A0A0H5QPF8"/>
<dbReference type="InterPro" id="IPR000352">
    <property type="entry name" value="Pep_chain_release_fac_I"/>
</dbReference>
<dbReference type="PROSITE" id="PS00745">
    <property type="entry name" value="RF_PROK_I"/>
    <property type="match status" value="1"/>
</dbReference>
<dbReference type="InterPro" id="IPR045853">
    <property type="entry name" value="Pep_chain_release_fac_I_sf"/>
</dbReference>
<evidence type="ECO:0000256" key="2">
    <source>
        <dbReference type="ARBA" id="ARBA00022481"/>
    </source>
</evidence>
<dbReference type="EMBL" id="HACM01002809">
    <property type="protein sequence ID" value="CRZ03251.1"/>
    <property type="molecule type" value="Transcribed_RNA"/>
</dbReference>
<dbReference type="PANTHER" id="PTHR43804">
    <property type="entry name" value="LD18447P"/>
    <property type="match status" value="1"/>
</dbReference>
<dbReference type="Pfam" id="PF00472">
    <property type="entry name" value="RF-1"/>
    <property type="match status" value="1"/>
</dbReference>
<evidence type="ECO:0000259" key="4">
    <source>
        <dbReference type="PROSITE" id="PS00745"/>
    </source>
</evidence>
<evidence type="ECO:0000256" key="1">
    <source>
        <dbReference type="ARBA" id="ARBA00010835"/>
    </source>
</evidence>
<comment type="similarity">
    <text evidence="1">Belongs to the prokaryotic/mitochondrial release factor family.</text>
</comment>
<dbReference type="InterPro" id="IPR050057">
    <property type="entry name" value="Prokaryotic/Mito_RF"/>
</dbReference>
<dbReference type="Gene3D" id="3.30.160.20">
    <property type="match status" value="1"/>
</dbReference>
<sequence length="167" mass="18881">MSVAVMPDSPVAQCEIRPADIRVDVYRSQGCGGQSVNTTDSAVRMVHIPTGITVCMQDERSQHKNRAKAMKVLSARVHAQQREAALEAERRLRNSHMGSGNRNERIRTYNFPQGRITDHRIKLSRFGIDSMMDGSLLVEFIEVLRSTDRTEKLEDLANRINVVLHQP</sequence>
<dbReference type="PANTHER" id="PTHR43804:SF7">
    <property type="entry name" value="LD18447P"/>
    <property type="match status" value="1"/>
</dbReference>
<keyword evidence="2" id="KW-0488">Methylation</keyword>
<protein>
    <recommendedName>
        <fullName evidence="4">Prokaryotic-type class I peptide chain release factors domain-containing protein</fullName>
    </recommendedName>
</protein>
<dbReference type="GO" id="GO:0005737">
    <property type="term" value="C:cytoplasm"/>
    <property type="evidence" value="ECO:0007669"/>
    <property type="project" value="UniProtKB-ARBA"/>
</dbReference>
<dbReference type="SUPFAM" id="SSF75620">
    <property type="entry name" value="Release factor"/>
    <property type="match status" value="1"/>
</dbReference>
<dbReference type="GO" id="GO:0003747">
    <property type="term" value="F:translation release factor activity"/>
    <property type="evidence" value="ECO:0007669"/>
    <property type="project" value="InterPro"/>
</dbReference>
<accession>A0A0H5QPF8</accession>
<keyword evidence="3" id="KW-0648">Protein biosynthesis</keyword>
<proteinExistence type="inferred from homology"/>
<name>A0A0H5QPF8_9EUKA</name>
<dbReference type="Gene3D" id="3.30.70.1660">
    <property type="match status" value="1"/>
</dbReference>
<organism evidence="5">
    <name type="scientific">Spongospora subterranea</name>
    <dbReference type="NCBI Taxonomy" id="70186"/>
    <lineage>
        <taxon>Eukaryota</taxon>
        <taxon>Sar</taxon>
        <taxon>Rhizaria</taxon>
        <taxon>Endomyxa</taxon>
        <taxon>Phytomyxea</taxon>
        <taxon>Plasmodiophorida</taxon>
        <taxon>Plasmodiophoridae</taxon>
        <taxon>Spongospora</taxon>
    </lineage>
</organism>
<reference evidence="5" key="1">
    <citation type="submission" date="2015-04" db="EMBL/GenBank/DDBJ databases">
        <title>The genome sequence of the plant pathogenic Rhizarian Plasmodiophora brassicae reveals insights in its biotrophic life cycle and the origin of chitin synthesis.</title>
        <authorList>
            <person name="Schwelm A."/>
            <person name="Fogelqvist J."/>
            <person name="Knaust A."/>
            <person name="Julke S."/>
            <person name="Lilja T."/>
            <person name="Dhandapani V."/>
            <person name="Bonilla-Rosso G."/>
            <person name="Karlsson M."/>
            <person name="Shevchenko A."/>
            <person name="Choi S.R."/>
            <person name="Kim H.G."/>
            <person name="Park J.Y."/>
            <person name="Lim Y.P."/>
            <person name="Ludwig-Muller J."/>
            <person name="Dixelius C."/>
        </authorList>
    </citation>
    <scope>NUCLEOTIDE SEQUENCE</scope>
    <source>
        <tissue evidence="5">Potato root galls</tissue>
    </source>
</reference>
<feature type="domain" description="Prokaryotic-type class I peptide chain release factors" evidence="4">
    <location>
        <begin position="27"/>
        <end position="43"/>
    </location>
</feature>
<dbReference type="FunFam" id="3.30.160.20:FF:000004">
    <property type="entry name" value="Peptide chain release factor 1"/>
    <property type="match status" value="1"/>
</dbReference>